<evidence type="ECO:0000256" key="4">
    <source>
        <dbReference type="ARBA" id="ARBA00023136"/>
    </source>
</evidence>
<feature type="transmembrane region" description="Helical" evidence="5">
    <location>
        <begin position="295"/>
        <end position="312"/>
    </location>
</feature>
<evidence type="ECO:0000256" key="3">
    <source>
        <dbReference type="ARBA" id="ARBA00022989"/>
    </source>
</evidence>
<comment type="subcellular location">
    <subcellularLocation>
        <location evidence="1">Membrane</location>
        <topology evidence="1">Multi-pass membrane protein</topology>
    </subcellularLocation>
</comment>
<evidence type="ECO:0000256" key="2">
    <source>
        <dbReference type="ARBA" id="ARBA00022692"/>
    </source>
</evidence>
<feature type="transmembrane region" description="Helical" evidence="5">
    <location>
        <begin position="118"/>
        <end position="136"/>
    </location>
</feature>
<evidence type="ECO:0000313" key="7">
    <source>
        <dbReference type="EMBL" id="KAB7495625.1"/>
    </source>
</evidence>
<dbReference type="InterPro" id="IPR050186">
    <property type="entry name" value="TPT_transporter"/>
</dbReference>
<feature type="transmembrane region" description="Helical" evidence="5">
    <location>
        <begin position="53"/>
        <end position="73"/>
    </location>
</feature>
<gene>
    <name evidence="7" type="ORF">Anas_11761</name>
</gene>
<sequence length="335" mass="36848">MDPSKPEKLTSKYVRIAIVVATYWVVSISMVFLNKKLLGGASMEENDAPLFVTAFQCFITAIVCLVFSALAYFSPRHITFPQLGPLHKNKILPLTIMFVSMMSMNNLCLKYVGVAFYYVGRSLTTVFNVIFTYFILGERTSGKTVFCCAVIIGGFWLGVDQEDAAGSLSVLGVIFGTLASASVSLNAIFTKKVLPAVDGSIWELSYYNNVLAVILFIPLILVTGEAPAVYRIVTQSSHNYWGLLVLSGVFGFAIGFVTGLQIKVTSPLTHNISGTAKACFQTVIATWWYSDPKSILWWVSNWVVLGGTLAYTKVKQLQMKENHNLNSVPGKFSMC</sequence>
<reference evidence="7 8" key="1">
    <citation type="journal article" date="2019" name="PLoS Biol.">
        <title>Sex chromosomes control vertical transmission of feminizing Wolbachia symbionts in an isopod.</title>
        <authorList>
            <person name="Becking T."/>
            <person name="Chebbi M.A."/>
            <person name="Giraud I."/>
            <person name="Moumen B."/>
            <person name="Laverre T."/>
            <person name="Caubet Y."/>
            <person name="Peccoud J."/>
            <person name="Gilbert C."/>
            <person name="Cordaux R."/>
        </authorList>
    </citation>
    <scope>NUCLEOTIDE SEQUENCE [LARGE SCALE GENOMIC DNA]</scope>
    <source>
        <strain evidence="7">ANa2</strain>
        <tissue evidence="7">Whole body excluding digestive tract and cuticle</tissue>
    </source>
</reference>
<dbReference type="SUPFAM" id="SSF103481">
    <property type="entry name" value="Multidrug resistance efflux transporter EmrE"/>
    <property type="match status" value="1"/>
</dbReference>
<feature type="domain" description="Sugar phosphate transporter" evidence="6">
    <location>
        <begin position="15"/>
        <end position="311"/>
    </location>
</feature>
<dbReference type="InterPro" id="IPR004853">
    <property type="entry name" value="Sugar_P_trans_dom"/>
</dbReference>
<keyword evidence="4 5" id="KW-0472">Membrane</keyword>
<dbReference type="Proteomes" id="UP000326759">
    <property type="component" value="Unassembled WGS sequence"/>
</dbReference>
<feature type="transmembrane region" description="Helical" evidence="5">
    <location>
        <begin position="239"/>
        <end position="260"/>
    </location>
</feature>
<dbReference type="PANTHER" id="PTHR11132">
    <property type="entry name" value="SOLUTE CARRIER FAMILY 35"/>
    <property type="match status" value="1"/>
</dbReference>
<proteinExistence type="predicted"/>
<accession>A0A5N5SNG6</accession>
<evidence type="ECO:0000256" key="5">
    <source>
        <dbReference type="SAM" id="Phobius"/>
    </source>
</evidence>
<evidence type="ECO:0000256" key="1">
    <source>
        <dbReference type="ARBA" id="ARBA00004141"/>
    </source>
</evidence>
<protein>
    <submittedName>
        <fullName evidence="7">GDP-fucose transporter 1</fullName>
    </submittedName>
</protein>
<organism evidence="7 8">
    <name type="scientific">Armadillidium nasatum</name>
    <dbReference type="NCBI Taxonomy" id="96803"/>
    <lineage>
        <taxon>Eukaryota</taxon>
        <taxon>Metazoa</taxon>
        <taxon>Ecdysozoa</taxon>
        <taxon>Arthropoda</taxon>
        <taxon>Crustacea</taxon>
        <taxon>Multicrustacea</taxon>
        <taxon>Malacostraca</taxon>
        <taxon>Eumalacostraca</taxon>
        <taxon>Peracarida</taxon>
        <taxon>Isopoda</taxon>
        <taxon>Oniscidea</taxon>
        <taxon>Crinocheta</taxon>
        <taxon>Armadillidiidae</taxon>
        <taxon>Armadillidium</taxon>
    </lineage>
</organism>
<keyword evidence="3 5" id="KW-1133">Transmembrane helix</keyword>
<keyword evidence="2 5" id="KW-0812">Transmembrane</keyword>
<evidence type="ECO:0000259" key="6">
    <source>
        <dbReference type="Pfam" id="PF03151"/>
    </source>
</evidence>
<dbReference type="EMBL" id="SEYY01022335">
    <property type="protein sequence ID" value="KAB7495625.1"/>
    <property type="molecule type" value="Genomic_DNA"/>
</dbReference>
<keyword evidence="8" id="KW-1185">Reference proteome</keyword>
<feature type="transmembrane region" description="Helical" evidence="5">
    <location>
        <begin position="143"/>
        <end position="159"/>
    </location>
</feature>
<comment type="caution">
    <text evidence="7">The sequence shown here is derived from an EMBL/GenBank/DDBJ whole genome shotgun (WGS) entry which is preliminary data.</text>
</comment>
<evidence type="ECO:0000313" key="8">
    <source>
        <dbReference type="Proteomes" id="UP000326759"/>
    </source>
</evidence>
<dbReference type="InterPro" id="IPR037185">
    <property type="entry name" value="EmrE-like"/>
</dbReference>
<dbReference type="AlphaFoldDB" id="A0A5N5SNG6"/>
<dbReference type="GO" id="GO:0016020">
    <property type="term" value="C:membrane"/>
    <property type="evidence" value="ECO:0007669"/>
    <property type="project" value="UniProtKB-SubCell"/>
</dbReference>
<feature type="transmembrane region" description="Helical" evidence="5">
    <location>
        <begin position="12"/>
        <end position="33"/>
    </location>
</feature>
<dbReference type="Pfam" id="PF03151">
    <property type="entry name" value="TPT"/>
    <property type="match status" value="1"/>
</dbReference>
<name>A0A5N5SNG6_9CRUS</name>
<feature type="transmembrane region" description="Helical" evidence="5">
    <location>
        <begin position="210"/>
        <end position="233"/>
    </location>
</feature>
<feature type="transmembrane region" description="Helical" evidence="5">
    <location>
        <begin position="165"/>
        <end position="189"/>
    </location>
</feature>
<dbReference type="OrthoDB" id="5547497at2759"/>